<dbReference type="PANTHER" id="PTHR46328:SF27">
    <property type="entry name" value="OS12G0287500 PROTEIN"/>
    <property type="match status" value="1"/>
</dbReference>
<evidence type="ECO:0000313" key="3">
    <source>
        <dbReference type="EMBL" id="KAF2546413.1"/>
    </source>
</evidence>
<name>A0A8S9GKM1_BRACR</name>
<organism evidence="3">
    <name type="scientific">Brassica cretica</name>
    <name type="common">Mustard</name>
    <dbReference type="NCBI Taxonomy" id="69181"/>
    <lineage>
        <taxon>Eukaryota</taxon>
        <taxon>Viridiplantae</taxon>
        <taxon>Streptophyta</taxon>
        <taxon>Embryophyta</taxon>
        <taxon>Tracheophyta</taxon>
        <taxon>Spermatophyta</taxon>
        <taxon>Magnoliopsida</taxon>
        <taxon>eudicotyledons</taxon>
        <taxon>Gunneridae</taxon>
        <taxon>Pentapetalae</taxon>
        <taxon>rosids</taxon>
        <taxon>malvids</taxon>
        <taxon>Brassicales</taxon>
        <taxon>Brassicaceae</taxon>
        <taxon>Brassiceae</taxon>
        <taxon>Brassica</taxon>
    </lineage>
</organism>
<reference evidence="3" key="1">
    <citation type="submission" date="2019-12" db="EMBL/GenBank/DDBJ databases">
        <title>Genome sequencing and annotation of Brassica cretica.</title>
        <authorList>
            <person name="Studholme D.J."/>
            <person name="Sarris P.F."/>
        </authorList>
    </citation>
    <scope>NUCLEOTIDE SEQUENCE</scope>
    <source>
        <strain evidence="3">PFS-102/07</strain>
        <tissue evidence="3">Leaf</tissue>
    </source>
</reference>
<accession>A0A8S9GKM1</accession>
<sequence>MENNQLSVFGGHHGSSSQVSGDSSLNPQKLIEFLIEEDDTSLSEDDASLSESVEEYEIVNKEDQLEAEGVDALEANNENEKRDGLCIGMEFSSDETAHKAYCKYAGNYGFNVRKQRRTKKNKEDEKVARIIYVCSKEGVRKESKVKRSYTRPITRCGCKAHMACYLQSSGRYKIVSFEPNHNHDLVRTPMKHLLKGNRAVTVSQKQHADDAEMSGISAKATVEMMSMEVGGEKI</sequence>
<feature type="domain" description="FAR1" evidence="2">
    <location>
        <begin position="101"/>
        <end position="186"/>
    </location>
</feature>
<dbReference type="AlphaFoldDB" id="A0A8S9GKM1"/>
<evidence type="ECO:0000259" key="2">
    <source>
        <dbReference type="Pfam" id="PF03101"/>
    </source>
</evidence>
<feature type="compositionally biased region" description="Low complexity" evidence="1">
    <location>
        <begin position="7"/>
        <end position="24"/>
    </location>
</feature>
<comment type="caution">
    <text evidence="3">The sequence shown here is derived from an EMBL/GenBank/DDBJ whole genome shotgun (WGS) entry which is preliminary data.</text>
</comment>
<feature type="region of interest" description="Disordered" evidence="1">
    <location>
        <begin position="1"/>
        <end position="24"/>
    </location>
</feature>
<gene>
    <name evidence="3" type="ORF">F2Q70_00021080</name>
</gene>
<dbReference type="InterPro" id="IPR004330">
    <property type="entry name" value="FAR1_DNA_bnd_dom"/>
</dbReference>
<dbReference type="Pfam" id="PF03101">
    <property type="entry name" value="FAR1"/>
    <property type="match status" value="1"/>
</dbReference>
<proteinExistence type="predicted"/>
<dbReference type="PANTHER" id="PTHR46328">
    <property type="entry name" value="FAR-RED IMPAIRED RESPONSIVE (FAR1) FAMILY PROTEIN-RELATED"/>
    <property type="match status" value="1"/>
</dbReference>
<dbReference type="EMBL" id="QGKY02001925">
    <property type="protein sequence ID" value="KAF2546413.1"/>
    <property type="molecule type" value="Genomic_DNA"/>
</dbReference>
<protein>
    <recommendedName>
        <fullName evidence="2">FAR1 domain-containing protein</fullName>
    </recommendedName>
</protein>
<evidence type="ECO:0000256" key="1">
    <source>
        <dbReference type="SAM" id="MobiDB-lite"/>
    </source>
</evidence>